<dbReference type="InterPro" id="IPR038371">
    <property type="entry name" value="Cu_polyphenol_OxRdtase_sf"/>
</dbReference>
<dbReference type="PANTHER" id="PTHR30616">
    <property type="entry name" value="UNCHARACTERIZED PROTEIN YFIH"/>
    <property type="match status" value="1"/>
</dbReference>
<organism evidence="12 13">
    <name type="scientific">Diplocloster agilis</name>
    <dbReference type="NCBI Taxonomy" id="2850323"/>
    <lineage>
        <taxon>Bacteria</taxon>
        <taxon>Bacillati</taxon>
        <taxon>Bacillota</taxon>
        <taxon>Clostridia</taxon>
        <taxon>Lachnospirales</taxon>
        <taxon>Lachnospiraceae</taxon>
        <taxon>Diplocloster</taxon>
    </lineage>
</organism>
<evidence type="ECO:0000256" key="4">
    <source>
        <dbReference type="ARBA" id="ARBA00022679"/>
    </source>
</evidence>
<comment type="caution">
    <text evidence="12">The sequence shown here is derived from an EMBL/GenBank/DDBJ whole genome shotgun (WGS) entry which is preliminary data.</text>
</comment>
<keyword evidence="7" id="KW-0862">Zinc</keyword>
<protein>
    <recommendedName>
        <fullName evidence="11">Purine nucleoside phosphorylase</fullName>
    </recommendedName>
</protein>
<keyword evidence="6" id="KW-0378">Hydrolase</keyword>
<gene>
    <name evidence="12" type="primary">pgeF</name>
    <name evidence="12" type="ORF">KTH89_10400</name>
</gene>
<evidence type="ECO:0000256" key="10">
    <source>
        <dbReference type="ARBA" id="ARBA00049893"/>
    </source>
</evidence>
<accession>A0A949NI01</accession>
<sequence length="274" mass="30249">MELCAQGTAPYLMFPALAGTGIVRHGFSTKLGGVSQGSCATMNLSFERGDDPKAVRENYRRIASSIGFSVEDLVFSKQTHTTNIRLVTEKDRGAGYSRPVGYTDVDGLITNIPNLVLTTFYADCVPLYFVDPARRVIALVHSGWRGTVGKIGDKAVRMMREHFGSDPADILAAVGPSIGQECYEVSRDVVDAFRDEFTEAQMSELAEQKENGKYQLDLWKANQIILREAGIRNEHLYTAGICTCCQKDWLFSHRATNGKRGNLAAFLELLPEQA</sequence>
<keyword evidence="5" id="KW-0479">Metal-binding</keyword>
<evidence type="ECO:0000256" key="3">
    <source>
        <dbReference type="ARBA" id="ARBA00007353"/>
    </source>
</evidence>
<dbReference type="Pfam" id="PF02578">
    <property type="entry name" value="Cu-oxidase_4"/>
    <property type="match status" value="1"/>
</dbReference>
<evidence type="ECO:0000256" key="6">
    <source>
        <dbReference type="ARBA" id="ARBA00022801"/>
    </source>
</evidence>
<evidence type="ECO:0000256" key="2">
    <source>
        <dbReference type="ARBA" id="ARBA00003215"/>
    </source>
</evidence>
<evidence type="ECO:0000256" key="5">
    <source>
        <dbReference type="ARBA" id="ARBA00022723"/>
    </source>
</evidence>
<keyword evidence="4" id="KW-0808">Transferase</keyword>
<dbReference type="EMBL" id="JAHQCW010000015">
    <property type="protein sequence ID" value="MBU9736950.1"/>
    <property type="molecule type" value="Genomic_DNA"/>
</dbReference>
<comment type="catalytic activity">
    <reaction evidence="1">
        <text>inosine + phosphate = alpha-D-ribose 1-phosphate + hypoxanthine</text>
        <dbReference type="Rhea" id="RHEA:27646"/>
        <dbReference type="ChEBI" id="CHEBI:17368"/>
        <dbReference type="ChEBI" id="CHEBI:17596"/>
        <dbReference type="ChEBI" id="CHEBI:43474"/>
        <dbReference type="ChEBI" id="CHEBI:57720"/>
        <dbReference type="EC" id="2.4.2.1"/>
    </reaction>
    <physiologicalReaction direction="left-to-right" evidence="1">
        <dbReference type="Rhea" id="RHEA:27647"/>
    </physiologicalReaction>
</comment>
<dbReference type="InterPro" id="IPR003730">
    <property type="entry name" value="Cu_polyphenol_OxRdtase"/>
</dbReference>
<comment type="similarity">
    <text evidence="3 11">Belongs to the purine nucleoside phosphorylase YfiH/LACC1 family.</text>
</comment>
<evidence type="ECO:0000313" key="12">
    <source>
        <dbReference type="EMBL" id="MBU9736950.1"/>
    </source>
</evidence>
<comment type="catalytic activity">
    <reaction evidence="8">
        <text>adenosine + H2O + H(+) = inosine + NH4(+)</text>
        <dbReference type="Rhea" id="RHEA:24408"/>
        <dbReference type="ChEBI" id="CHEBI:15377"/>
        <dbReference type="ChEBI" id="CHEBI:15378"/>
        <dbReference type="ChEBI" id="CHEBI:16335"/>
        <dbReference type="ChEBI" id="CHEBI:17596"/>
        <dbReference type="ChEBI" id="CHEBI:28938"/>
        <dbReference type="EC" id="3.5.4.4"/>
    </reaction>
    <physiologicalReaction direction="left-to-right" evidence="8">
        <dbReference type="Rhea" id="RHEA:24409"/>
    </physiologicalReaction>
</comment>
<dbReference type="Gene3D" id="3.60.140.10">
    <property type="entry name" value="CNF1/YfiH-like putative cysteine hydrolases"/>
    <property type="match status" value="1"/>
</dbReference>
<dbReference type="NCBIfam" id="TIGR00726">
    <property type="entry name" value="peptidoglycan editing factor PgeF"/>
    <property type="match status" value="1"/>
</dbReference>
<reference evidence="12" key="1">
    <citation type="submission" date="2021-06" db="EMBL/GenBank/DDBJ databases">
        <title>Description of novel taxa of the family Lachnospiraceae.</title>
        <authorList>
            <person name="Chaplin A.V."/>
            <person name="Sokolova S.R."/>
            <person name="Pikina A.P."/>
            <person name="Korzhanova M."/>
            <person name="Belova V."/>
            <person name="Korostin D."/>
            <person name="Efimov B.A."/>
        </authorList>
    </citation>
    <scope>NUCLEOTIDE SEQUENCE</scope>
    <source>
        <strain evidence="12">ASD5720</strain>
    </source>
</reference>
<keyword evidence="13" id="KW-1185">Reference proteome</keyword>
<evidence type="ECO:0000313" key="13">
    <source>
        <dbReference type="Proteomes" id="UP000712157"/>
    </source>
</evidence>
<evidence type="ECO:0000256" key="9">
    <source>
        <dbReference type="ARBA" id="ARBA00048968"/>
    </source>
</evidence>
<dbReference type="GO" id="GO:0016787">
    <property type="term" value="F:hydrolase activity"/>
    <property type="evidence" value="ECO:0007669"/>
    <property type="project" value="UniProtKB-KW"/>
</dbReference>
<dbReference type="Proteomes" id="UP000712157">
    <property type="component" value="Unassembled WGS sequence"/>
</dbReference>
<dbReference type="AlphaFoldDB" id="A0A949NI01"/>
<evidence type="ECO:0000256" key="7">
    <source>
        <dbReference type="ARBA" id="ARBA00022833"/>
    </source>
</evidence>
<dbReference type="GO" id="GO:0005507">
    <property type="term" value="F:copper ion binding"/>
    <property type="evidence" value="ECO:0007669"/>
    <property type="project" value="TreeGrafter"/>
</dbReference>
<dbReference type="CDD" id="cd16833">
    <property type="entry name" value="YfiH"/>
    <property type="match status" value="1"/>
</dbReference>
<dbReference type="InterPro" id="IPR011324">
    <property type="entry name" value="Cytotoxic_necrot_fac-like_cat"/>
</dbReference>
<proteinExistence type="inferred from homology"/>
<name>A0A949NI01_9FIRM</name>
<dbReference type="GO" id="GO:0017061">
    <property type="term" value="F:S-methyl-5-thioadenosine phosphorylase activity"/>
    <property type="evidence" value="ECO:0007669"/>
    <property type="project" value="UniProtKB-EC"/>
</dbReference>
<comment type="catalytic activity">
    <reaction evidence="10">
        <text>S-methyl-5'-thioadenosine + phosphate = 5-(methylsulfanyl)-alpha-D-ribose 1-phosphate + adenine</text>
        <dbReference type="Rhea" id="RHEA:11852"/>
        <dbReference type="ChEBI" id="CHEBI:16708"/>
        <dbReference type="ChEBI" id="CHEBI:17509"/>
        <dbReference type="ChEBI" id="CHEBI:43474"/>
        <dbReference type="ChEBI" id="CHEBI:58533"/>
        <dbReference type="EC" id="2.4.2.28"/>
    </reaction>
    <physiologicalReaction direction="left-to-right" evidence="10">
        <dbReference type="Rhea" id="RHEA:11853"/>
    </physiologicalReaction>
</comment>
<comment type="function">
    <text evidence="2">Purine nucleoside enzyme that catalyzes the phosphorolysis of adenosine and inosine nucleosides, yielding D-ribose 1-phosphate and the respective free bases, adenine and hypoxanthine. Also catalyzes the phosphorolysis of S-methyl-5'-thioadenosine into adenine and S-methyl-5-thio-alpha-D-ribose 1-phosphate. Also has adenosine deaminase activity.</text>
</comment>
<evidence type="ECO:0000256" key="8">
    <source>
        <dbReference type="ARBA" id="ARBA00047989"/>
    </source>
</evidence>
<dbReference type="SUPFAM" id="SSF64438">
    <property type="entry name" value="CNF1/YfiH-like putative cysteine hydrolases"/>
    <property type="match status" value="1"/>
</dbReference>
<comment type="catalytic activity">
    <reaction evidence="9">
        <text>adenosine + phosphate = alpha-D-ribose 1-phosphate + adenine</text>
        <dbReference type="Rhea" id="RHEA:27642"/>
        <dbReference type="ChEBI" id="CHEBI:16335"/>
        <dbReference type="ChEBI" id="CHEBI:16708"/>
        <dbReference type="ChEBI" id="CHEBI:43474"/>
        <dbReference type="ChEBI" id="CHEBI:57720"/>
        <dbReference type="EC" id="2.4.2.1"/>
    </reaction>
    <physiologicalReaction direction="left-to-right" evidence="9">
        <dbReference type="Rhea" id="RHEA:27643"/>
    </physiologicalReaction>
</comment>
<evidence type="ECO:0000256" key="11">
    <source>
        <dbReference type="RuleBase" id="RU361274"/>
    </source>
</evidence>
<evidence type="ECO:0000256" key="1">
    <source>
        <dbReference type="ARBA" id="ARBA00000553"/>
    </source>
</evidence>
<dbReference type="PANTHER" id="PTHR30616:SF2">
    <property type="entry name" value="PURINE NUCLEOSIDE PHOSPHORYLASE LACC1"/>
    <property type="match status" value="1"/>
</dbReference>